<dbReference type="GO" id="GO:0008270">
    <property type="term" value="F:zinc ion binding"/>
    <property type="evidence" value="ECO:0007669"/>
    <property type="project" value="UniProtKB-UniRule"/>
</dbReference>
<comment type="catalytic activity">
    <reaction evidence="1">
        <text>S-ubiquitinyl-[E2 ubiquitin-conjugating enzyme]-L-cysteine + [acceptor protein]-L-lysine = [E2 ubiquitin-conjugating enzyme]-L-cysteine + N(6)-ubiquitinyl-[acceptor protein]-L-lysine.</text>
        <dbReference type="EC" id="2.3.2.27"/>
    </reaction>
</comment>
<gene>
    <name evidence="4" type="ORF">J5N97_030231</name>
</gene>
<dbReference type="EMBL" id="JAGGNH010000010">
    <property type="protein sequence ID" value="KAJ0962403.1"/>
    <property type="molecule type" value="Genomic_DNA"/>
</dbReference>
<dbReference type="AlphaFoldDB" id="A0A9D5H3X9"/>
<feature type="domain" description="E3 ubiquitin-protein ligase UBR-like C-terminal" evidence="3">
    <location>
        <begin position="105"/>
        <end position="156"/>
    </location>
</feature>
<comment type="caution">
    <text evidence="4">The sequence shown here is derived from an EMBL/GenBank/DDBJ whole genome shotgun (WGS) entry which is preliminary data.</text>
</comment>
<dbReference type="GO" id="GO:0005737">
    <property type="term" value="C:cytoplasm"/>
    <property type="evidence" value="ECO:0007669"/>
    <property type="project" value="TreeGrafter"/>
</dbReference>
<keyword evidence="1" id="KW-0862">Zinc</keyword>
<keyword evidence="1" id="KW-0808">Transferase</keyword>
<keyword evidence="2" id="KW-0732">Signal</keyword>
<keyword evidence="1" id="KW-0863">Zinc-finger</keyword>
<dbReference type="GO" id="GO:0071596">
    <property type="term" value="P:ubiquitin-dependent protein catabolic process via the N-end rule pathway"/>
    <property type="evidence" value="ECO:0007669"/>
    <property type="project" value="UniProtKB-UniRule"/>
</dbReference>
<dbReference type="GO" id="GO:0061630">
    <property type="term" value="F:ubiquitin protein ligase activity"/>
    <property type="evidence" value="ECO:0007669"/>
    <property type="project" value="UniProtKB-UniRule"/>
</dbReference>
<protein>
    <recommendedName>
        <fullName evidence="1">E3 ubiquitin-protein ligase</fullName>
        <ecNumber evidence="1">2.3.2.27</ecNumber>
    </recommendedName>
</protein>
<dbReference type="OrthoDB" id="26387at2759"/>
<comment type="pathway">
    <text evidence="1">Protein modification; protein ubiquitination.</text>
</comment>
<organism evidence="4 5">
    <name type="scientific">Dioscorea zingiberensis</name>
    <dbReference type="NCBI Taxonomy" id="325984"/>
    <lineage>
        <taxon>Eukaryota</taxon>
        <taxon>Viridiplantae</taxon>
        <taxon>Streptophyta</taxon>
        <taxon>Embryophyta</taxon>
        <taxon>Tracheophyta</taxon>
        <taxon>Spermatophyta</taxon>
        <taxon>Magnoliopsida</taxon>
        <taxon>Liliopsida</taxon>
        <taxon>Dioscoreales</taxon>
        <taxon>Dioscoreaceae</taxon>
        <taxon>Dioscorea</taxon>
    </lineage>
</organism>
<dbReference type="InterPro" id="IPR044046">
    <property type="entry name" value="E3_ligase_UBR-like_C"/>
</dbReference>
<name>A0A9D5H3X9_9LILI</name>
<comment type="similarity">
    <text evidence="1">Belongs to the E3 ubiquitin-protein ligase UBR1-like family.</text>
</comment>
<sequence>MALVHLFYVVNVIQALITCYSNRCFDRSFFDDWVSDNICKIIGESELAQKQFFLAKFIDSSCHPKDMIRRYVKQQCSHCKSVPDEPALCLICGLIMFTKLEELLQRTTILLQRSTRQAFWPSLYLDAYGEEDLDMSRGRPLYLNEERYKALTYLVASHSLDHTSEELKYLVKCCRVVFHSVVQTIYTVENNTFGSTQTTSPIFWIKIYMNNLVLLIYKLVREQQRKLQLGRMKIFLGGYFGKENNLQCIGGIAHILEVDPKDFSFDELIEFIQELGAREATKIHYRVSTSAKSLQNSLILVYDKDSCSRILEVMQQFGPIESDVEHSVPQEDAAGIASVGEEEIAGLASVEDAVELVAGGEENASMGKENERVVKMFRWRLDR</sequence>
<dbReference type="PANTHER" id="PTHR21497">
    <property type="entry name" value="UBIQUITIN LIGASE E3 ALPHA-RELATED"/>
    <property type="match status" value="1"/>
</dbReference>
<dbReference type="Proteomes" id="UP001085076">
    <property type="component" value="Miscellaneous, Linkage group lg10"/>
</dbReference>
<dbReference type="PANTHER" id="PTHR21497:SF53">
    <property type="entry name" value="E3 UBIQUITIN-PROTEIN LIGASE PRT6"/>
    <property type="match status" value="1"/>
</dbReference>
<evidence type="ECO:0000313" key="4">
    <source>
        <dbReference type="EMBL" id="KAJ0962403.1"/>
    </source>
</evidence>
<evidence type="ECO:0000256" key="1">
    <source>
        <dbReference type="RuleBase" id="RU366018"/>
    </source>
</evidence>
<proteinExistence type="inferred from homology"/>
<dbReference type="EC" id="2.3.2.27" evidence="1"/>
<evidence type="ECO:0000313" key="5">
    <source>
        <dbReference type="Proteomes" id="UP001085076"/>
    </source>
</evidence>
<accession>A0A9D5H3X9</accession>
<evidence type="ECO:0000256" key="2">
    <source>
        <dbReference type="SAM" id="SignalP"/>
    </source>
</evidence>
<keyword evidence="1" id="KW-0479">Metal-binding</keyword>
<dbReference type="InterPro" id="IPR039164">
    <property type="entry name" value="UBR1-like"/>
</dbReference>
<keyword evidence="5" id="KW-1185">Reference proteome</keyword>
<reference evidence="4" key="1">
    <citation type="submission" date="2021-03" db="EMBL/GenBank/DDBJ databases">
        <authorList>
            <person name="Li Z."/>
            <person name="Yang C."/>
        </authorList>
    </citation>
    <scope>NUCLEOTIDE SEQUENCE</scope>
    <source>
        <strain evidence="4">Dzin_1.0</strain>
        <tissue evidence="4">Leaf</tissue>
    </source>
</reference>
<dbReference type="GO" id="GO:0016567">
    <property type="term" value="P:protein ubiquitination"/>
    <property type="evidence" value="ECO:0007669"/>
    <property type="project" value="UniProtKB-UniRule"/>
</dbReference>
<dbReference type="GO" id="GO:0000151">
    <property type="term" value="C:ubiquitin ligase complex"/>
    <property type="evidence" value="ECO:0007669"/>
    <property type="project" value="TreeGrafter"/>
</dbReference>
<reference evidence="4" key="2">
    <citation type="journal article" date="2022" name="Hortic Res">
        <title>The genome of Dioscorea zingiberensis sheds light on the biosynthesis, origin and evolution of the medicinally important diosgenin saponins.</title>
        <authorList>
            <person name="Li Y."/>
            <person name="Tan C."/>
            <person name="Li Z."/>
            <person name="Guo J."/>
            <person name="Li S."/>
            <person name="Chen X."/>
            <person name="Wang C."/>
            <person name="Dai X."/>
            <person name="Yang H."/>
            <person name="Song W."/>
            <person name="Hou L."/>
            <person name="Xu J."/>
            <person name="Tong Z."/>
            <person name="Xu A."/>
            <person name="Yuan X."/>
            <person name="Wang W."/>
            <person name="Yang Q."/>
            <person name="Chen L."/>
            <person name="Sun Z."/>
            <person name="Wang K."/>
            <person name="Pan B."/>
            <person name="Chen J."/>
            <person name="Bao Y."/>
            <person name="Liu F."/>
            <person name="Qi X."/>
            <person name="Gang D.R."/>
            <person name="Wen J."/>
            <person name="Li J."/>
        </authorList>
    </citation>
    <scope>NUCLEOTIDE SEQUENCE</scope>
    <source>
        <strain evidence="4">Dzin_1.0</strain>
    </source>
</reference>
<keyword evidence="1" id="KW-0833">Ubl conjugation pathway</keyword>
<feature type="chain" id="PRO_5038844729" description="E3 ubiquitin-protein ligase" evidence="2">
    <location>
        <begin position="16"/>
        <end position="383"/>
    </location>
</feature>
<comment type="function">
    <text evidence="1">Ubiquitin ligase protein which is a component of the N-end rule pathway. Recognizes and binds to proteins bearing specific N-terminal residues that are destabilizing according to the N-end rule, leading to their ubiquitination and subsequent degradation.</text>
</comment>
<evidence type="ECO:0000259" key="3">
    <source>
        <dbReference type="Pfam" id="PF18995"/>
    </source>
</evidence>
<dbReference type="Pfam" id="PF18995">
    <property type="entry name" value="PRT6_C"/>
    <property type="match status" value="1"/>
</dbReference>
<feature type="signal peptide" evidence="2">
    <location>
        <begin position="1"/>
        <end position="15"/>
    </location>
</feature>